<protein>
    <submittedName>
        <fullName evidence="2">Uncharacterized protein</fullName>
    </submittedName>
</protein>
<dbReference type="Proteomes" id="UP000799770">
    <property type="component" value="Unassembled WGS sequence"/>
</dbReference>
<reference evidence="2" key="1">
    <citation type="journal article" date="2020" name="Stud. Mycol.">
        <title>101 Dothideomycetes genomes: a test case for predicting lifestyles and emergence of pathogens.</title>
        <authorList>
            <person name="Haridas S."/>
            <person name="Albert R."/>
            <person name="Binder M."/>
            <person name="Bloem J."/>
            <person name="Labutti K."/>
            <person name="Salamov A."/>
            <person name="Andreopoulos B."/>
            <person name="Baker S."/>
            <person name="Barry K."/>
            <person name="Bills G."/>
            <person name="Bluhm B."/>
            <person name="Cannon C."/>
            <person name="Castanera R."/>
            <person name="Culley D."/>
            <person name="Daum C."/>
            <person name="Ezra D."/>
            <person name="Gonzalez J."/>
            <person name="Henrissat B."/>
            <person name="Kuo A."/>
            <person name="Liang C."/>
            <person name="Lipzen A."/>
            <person name="Lutzoni F."/>
            <person name="Magnuson J."/>
            <person name="Mondo S."/>
            <person name="Nolan M."/>
            <person name="Ohm R."/>
            <person name="Pangilinan J."/>
            <person name="Park H.-J."/>
            <person name="Ramirez L."/>
            <person name="Alfaro M."/>
            <person name="Sun H."/>
            <person name="Tritt A."/>
            <person name="Yoshinaga Y."/>
            <person name="Zwiers L.-H."/>
            <person name="Turgeon B."/>
            <person name="Goodwin S."/>
            <person name="Spatafora J."/>
            <person name="Crous P."/>
            <person name="Grigoriev I."/>
        </authorList>
    </citation>
    <scope>NUCLEOTIDE SEQUENCE</scope>
    <source>
        <strain evidence="2">CBS 627.86</strain>
    </source>
</reference>
<organism evidence="2 3">
    <name type="scientific">Lophiotrema nucula</name>
    <dbReference type="NCBI Taxonomy" id="690887"/>
    <lineage>
        <taxon>Eukaryota</taxon>
        <taxon>Fungi</taxon>
        <taxon>Dikarya</taxon>
        <taxon>Ascomycota</taxon>
        <taxon>Pezizomycotina</taxon>
        <taxon>Dothideomycetes</taxon>
        <taxon>Pleosporomycetidae</taxon>
        <taxon>Pleosporales</taxon>
        <taxon>Lophiotremataceae</taxon>
        <taxon>Lophiotrema</taxon>
    </lineage>
</organism>
<accession>A0A6A5ZE46</accession>
<sequence>MMAVTHQSCFCNTLPPKSNSKSKSEPTKKGKKVQGTLHEWLNKSSGPAASKVASQAPRLDPSIPSPDGTCHFLRLPLELLDDIYRIVLTEENGLYSLPTTGRAIAGGFNRQSTKLFTCACGVQEANRLKYVCRQLWLQTRGLGLRYNDVHFNEGSERVSVCEQFFRFVDFCSPANKHHMQAVLHEDPLPPNERYSPETWEQLCQMEVDHAWQDCWRMHDVIEFCWTHPNARVIYRPKALASKGHPFLFLIKACAIAQALRGSVLQPMLLPSDDLFDTVERSVEKLQDGRDSSVLDAPNFRVLPVEENFVPEIFMHGANKGSDVMRIDVWNTIRRVDGGLQTIMEWVSEWYERGI</sequence>
<dbReference type="OrthoDB" id="4790878at2759"/>
<evidence type="ECO:0000313" key="3">
    <source>
        <dbReference type="Proteomes" id="UP000799770"/>
    </source>
</evidence>
<name>A0A6A5ZE46_9PLEO</name>
<dbReference type="EMBL" id="ML977319">
    <property type="protein sequence ID" value="KAF2117213.1"/>
    <property type="molecule type" value="Genomic_DNA"/>
</dbReference>
<evidence type="ECO:0000313" key="2">
    <source>
        <dbReference type="EMBL" id="KAF2117213.1"/>
    </source>
</evidence>
<dbReference type="AlphaFoldDB" id="A0A6A5ZE46"/>
<gene>
    <name evidence="2" type="ORF">BDV96DRAFT_20442</name>
</gene>
<proteinExistence type="predicted"/>
<keyword evidence="3" id="KW-1185">Reference proteome</keyword>
<feature type="region of interest" description="Disordered" evidence="1">
    <location>
        <begin position="15"/>
        <end position="34"/>
    </location>
</feature>
<evidence type="ECO:0000256" key="1">
    <source>
        <dbReference type="SAM" id="MobiDB-lite"/>
    </source>
</evidence>